<evidence type="ECO:0000313" key="2">
    <source>
        <dbReference type="Proteomes" id="UP000046395"/>
    </source>
</evidence>
<dbReference type="GO" id="GO:0003676">
    <property type="term" value="F:nucleic acid binding"/>
    <property type="evidence" value="ECO:0007669"/>
    <property type="project" value="InterPro"/>
</dbReference>
<dbReference type="InterPro" id="IPR036397">
    <property type="entry name" value="RNaseH_sf"/>
</dbReference>
<proteinExistence type="predicted"/>
<name>A0A5S6QB38_TRIMR</name>
<dbReference type="Proteomes" id="UP000046395">
    <property type="component" value="Unassembled WGS sequence"/>
</dbReference>
<reference evidence="3" key="1">
    <citation type="submission" date="2019-12" db="UniProtKB">
        <authorList>
            <consortium name="WormBaseParasite"/>
        </authorList>
    </citation>
    <scope>IDENTIFICATION</scope>
</reference>
<sequence length="122" mass="13405">MKKRDPAQGRCDISGDSAKVWVNASALAIGVAPEVNGSIIEDAAWQCPHDTCHINMAELDAVIMGLNLALTWQMKKIELITDLATVHRWISDGLSGRTRLKTKAPSEMLIRRRVGLVLSLSR</sequence>
<dbReference type="AlphaFoldDB" id="A0A5S6QB38"/>
<organism evidence="2 3">
    <name type="scientific">Trichuris muris</name>
    <name type="common">Mouse whipworm</name>
    <dbReference type="NCBI Taxonomy" id="70415"/>
    <lineage>
        <taxon>Eukaryota</taxon>
        <taxon>Metazoa</taxon>
        <taxon>Ecdysozoa</taxon>
        <taxon>Nematoda</taxon>
        <taxon>Enoplea</taxon>
        <taxon>Dorylaimia</taxon>
        <taxon>Trichinellida</taxon>
        <taxon>Trichuridae</taxon>
        <taxon>Trichuris</taxon>
    </lineage>
</organism>
<dbReference type="SUPFAM" id="SSF53098">
    <property type="entry name" value="Ribonuclease H-like"/>
    <property type="match status" value="1"/>
</dbReference>
<dbReference type="InterPro" id="IPR002156">
    <property type="entry name" value="RNaseH_domain"/>
</dbReference>
<feature type="domain" description="RNase H type-1" evidence="1">
    <location>
        <begin position="51"/>
        <end position="93"/>
    </location>
</feature>
<dbReference type="STRING" id="70415.A0A5S6QB38"/>
<dbReference type="GO" id="GO:0004523">
    <property type="term" value="F:RNA-DNA hybrid ribonuclease activity"/>
    <property type="evidence" value="ECO:0007669"/>
    <property type="project" value="InterPro"/>
</dbReference>
<dbReference type="InterPro" id="IPR012337">
    <property type="entry name" value="RNaseH-like_sf"/>
</dbReference>
<evidence type="ECO:0000259" key="1">
    <source>
        <dbReference type="Pfam" id="PF13456"/>
    </source>
</evidence>
<keyword evidence="2" id="KW-1185">Reference proteome</keyword>
<accession>A0A5S6QB38</accession>
<dbReference type="Gene3D" id="3.30.420.10">
    <property type="entry name" value="Ribonuclease H-like superfamily/Ribonuclease H"/>
    <property type="match status" value="1"/>
</dbReference>
<dbReference type="Pfam" id="PF13456">
    <property type="entry name" value="RVT_3"/>
    <property type="match status" value="1"/>
</dbReference>
<protein>
    <submittedName>
        <fullName evidence="3">RNase H domain-containing protein</fullName>
    </submittedName>
</protein>
<evidence type="ECO:0000313" key="3">
    <source>
        <dbReference type="WBParaSite" id="TMUE_1000004315.1"/>
    </source>
</evidence>
<dbReference type="WBParaSite" id="TMUE_1000004315.1">
    <property type="protein sequence ID" value="TMUE_1000004315.1"/>
    <property type="gene ID" value="WBGene00298911"/>
</dbReference>